<feature type="transmembrane region" description="Helical" evidence="11">
    <location>
        <begin position="75"/>
        <end position="96"/>
    </location>
</feature>
<dbReference type="Proteomes" id="UP000625079">
    <property type="component" value="Unassembled WGS sequence"/>
</dbReference>
<reference evidence="12" key="1">
    <citation type="journal article" date="2014" name="Int. J. Syst. Evol. Microbiol.">
        <title>Complete genome sequence of Corynebacterium casei LMG S-19264T (=DSM 44701T), isolated from a smear-ripened cheese.</title>
        <authorList>
            <consortium name="US DOE Joint Genome Institute (JGI-PGF)"/>
            <person name="Walter F."/>
            <person name="Albersmeier A."/>
            <person name="Kalinowski J."/>
            <person name="Ruckert C."/>
        </authorList>
    </citation>
    <scope>NUCLEOTIDE SEQUENCE</scope>
    <source>
        <strain evidence="12">CGMCC 1.15034</strain>
    </source>
</reference>
<feature type="transmembrane region" description="Helical" evidence="11">
    <location>
        <begin position="12"/>
        <end position="29"/>
    </location>
</feature>
<evidence type="ECO:0000256" key="6">
    <source>
        <dbReference type="ARBA" id="ARBA00022692"/>
    </source>
</evidence>
<dbReference type="OrthoDB" id="7905859at2"/>
<evidence type="ECO:0000313" key="15">
    <source>
        <dbReference type="Proteomes" id="UP000625079"/>
    </source>
</evidence>
<reference evidence="13 14" key="2">
    <citation type="submission" date="2018-06" db="EMBL/GenBank/DDBJ databases">
        <title>Comparative genomics of rhizobia nodulating Arachis hypogaea in China.</title>
        <authorList>
            <person name="Li Y."/>
        </authorList>
    </citation>
    <scope>NUCLEOTIDE SEQUENCE [LARGE SCALE GENOMIC DNA]</scope>
    <source>
        <strain evidence="13 14">CCBAU 51658</strain>
    </source>
</reference>
<keyword evidence="8 11" id="KW-0472">Membrane</keyword>
<evidence type="ECO:0000313" key="12">
    <source>
        <dbReference type="EMBL" id="GGI18769.1"/>
    </source>
</evidence>
<dbReference type="Pfam" id="PF02653">
    <property type="entry name" value="BPD_transp_2"/>
    <property type="match status" value="1"/>
</dbReference>
<keyword evidence="5" id="KW-0997">Cell inner membrane</keyword>
<feature type="transmembrane region" description="Helical" evidence="11">
    <location>
        <begin position="49"/>
        <end position="68"/>
    </location>
</feature>
<evidence type="ECO:0000256" key="11">
    <source>
        <dbReference type="SAM" id="Phobius"/>
    </source>
</evidence>
<feature type="transmembrane region" description="Helical" evidence="11">
    <location>
        <begin position="288"/>
        <end position="307"/>
    </location>
</feature>
<evidence type="ECO:0000256" key="10">
    <source>
        <dbReference type="ARBA" id="ARBA00039381"/>
    </source>
</evidence>
<feature type="transmembrane region" description="Helical" evidence="11">
    <location>
        <begin position="257"/>
        <end position="276"/>
    </location>
</feature>
<keyword evidence="4" id="KW-1003">Cell membrane</keyword>
<evidence type="ECO:0000256" key="1">
    <source>
        <dbReference type="ARBA" id="ARBA00004651"/>
    </source>
</evidence>
<dbReference type="CDD" id="cd06579">
    <property type="entry name" value="TM_PBP1_transp_AraH_like"/>
    <property type="match status" value="1"/>
</dbReference>
<comment type="subunit">
    <text evidence="2">The complex is composed of two ATP-binding proteins (LsrA), two transmembrane proteins (LsrC and LsrD) and a solute-binding protein (LsrB).</text>
</comment>
<dbReference type="EMBL" id="BMHC01000001">
    <property type="protein sequence ID" value="GGI18769.1"/>
    <property type="molecule type" value="Genomic_DNA"/>
</dbReference>
<name>A0A410V3D6_9BRAD</name>
<dbReference type="PANTHER" id="PTHR32196:SF71">
    <property type="entry name" value="AUTOINDUCER 2 IMPORT SYSTEM PERMEASE PROTEIN LSRD"/>
    <property type="match status" value="1"/>
</dbReference>
<organism evidence="12 15">
    <name type="scientific">Bradyrhizobium guangdongense</name>
    <dbReference type="NCBI Taxonomy" id="1325090"/>
    <lineage>
        <taxon>Bacteria</taxon>
        <taxon>Pseudomonadati</taxon>
        <taxon>Pseudomonadota</taxon>
        <taxon>Alphaproteobacteria</taxon>
        <taxon>Hyphomicrobiales</taxon>
        <taxon>Nitrobacteraceae</taxon>
        <taxon>Bradyrhizobium</taxon>
    </lineage>
</organism>
<keyword evidence="3" id="KW-0813">Transport</keyword>
<keyword evidence="7 11" id="KW-1133">Transmembrane helix</keyword>
<dbReference type="EMBL" id="CP030057">
    <property type="protein sequence ID" value="QOZ59194.1"/>
    <property type="molecule type" value="Genomic_DNA"/>
</dbReference>
<comment type="function">
    <text evidence="9">Part of the ABC transporter complex LsrABCD involved in autoinducer 2 (AI-2) import. Probably responsible for the translocation of the substrate across the membrane.</text>
</comment>
<dbReference type="AlphaFoldDB" id="A0A410V3D6"/>
<dbReference type="InterPro" id="IPR001851">
    <property type="entry name" value="ABC_transp_permease"/>
</dbReference>
<gene>
    <name evidence="12" type="ORF">GCM10010987_00960</name>
    <name evidence="13" type="ORF">XH86_10905</name>
</gene>
<evidence type="ECO:0000256" key="9">
    <source>
        <dbReference type="ARBA" id="ARBA00025439"/>
    </source>
</evidence>
<evidence type="ECO:0000313" key="13">
    <source>
        <dbReference type="EMBL" id="QOZ59194.1"/>
    </source>
</evidence>
<dbReference type="RefSeq" id="WP_128964819.1">
    <property type="nucleotide sequence ID" value="NZ_BMHC01000001.1"/>
</dbReference>
<dbReference type="PANTHER" id="PTHR32196">
    <property type="entry name" value="ABC TRANSPORTER PERMEASE PROTEIN YPHD-RELATED-RELATED"/>
    <property type="match status" value="1"/>
</dbReference>
<reference evidence="12" key="3">
    <citation type="submission" date="2022-12" db="EMBL/GenBank/DDBJ databases">
        <authorList>
            <person name="Sun Q."/>
            <person name="Zhou Y."/>
        </authorList>
    </citation>
    <scope>NUCLEOTIDE SEQUENCE</scope>
    <source>
        <strain evidence="12">CGMCC 1.15034</strain>
    </source>
</reference>
<evidence type="ECO:0000313" key="14">
    <source>
        <dbReference type="Proteomes" id="UP000593880"/>
    </source>
</evidence>
<feature type="transmembrane region" description="Helical" evidence="11">
    <location>
        <begin position="339"/>
        <end position="360"/>
    </location>
</feature>
<keyword evidence="14" id="KW-1185">Reference proteome</keyword>
<evidence type="ECO:0000256" key="5">
    <source>
        <dbReference type="ARBA" id="ARBA00022519"/>
    </source>
</evidence>
<dbReference type="GO" id="GO:0005886">
    <property type="term" value="C:plasma membrane"/>
    <property type="evidence" value="ECO:0007669"/>
    <property type="project" value="UniProtKB-SubCell"/>
</dbReference>
<evidence type="ECO:0000256" key="7">
    <source>
        <dbReference type="ARBA" id="ARBA00022989"/>
    </source>
</evidence>
<protein>
    <recommendedName>
        <fullName evidence="10">Autoinducer 2 import system permease protein LsrD</fullName>
    </recommendedName>
</protein>
<comment type="subcellular location">
    <subcellularLocation>
        <location evidence="1">Cell membrane</location>
        <topology evidence="1">Multi-pass membrane protein</topology>
    </subcellularLocation>
</comment>
<keyword evidence="6 11" id="KW-0812">Transmembrane</keyword>
<dbReference type="Proteomes" id="UP000593880">
    <property type="component" value="Chromosome"/>
</dbReference>
<feature type="transmembrane region" description="Helical" evidence="11">
    <location>
        <begin position="116"/>
        <end position="140"/>
    </location>
</feature>
<sequence>MLDDIAIRLRQNIGIVTAVLLFAILYLLYNLAHPRGFSSAVLVQNGDEIFALAMLAMAQTVPVLASGLDLSVGAVMTMVGCFASYLLTGAADGTALHLDIFGLQLGLGTFPGGVSGILLGIIVCLATGALAGFINGCIVVYGRIQPIIATLATGAVYIGIALFLRPTPGGKIDEDLNWAMTNSLGDFAATVHIFDDGAASWFAPVAWIPVPFVLLILIALLVWVPFRRSVLGRAVYAVGSAEGAAYMSGLPIDRAKIAAFTLAGFFAGCGGLFLAIQTSSGNADIPQAGAYTLNSIASVVIGGTSLLGGTGSAIGSIFGAMVLRVISFFFRIFDIAPLLQPLFEGLILLAAVSIGALGVLRVKNTLELFR</sequence>
<feature type="transmembrane region" description="Helical" evidence="11">
    <location>
        <begin position="201"/>
        <end position="224"/>
    </location>
</feature>
<evidence type="ECO:0000256" key="2">
    <source>
        <dbReference type="ARBA" id="ARBA00011262"/>
    </source>
</evidence>
<feature type="transmembrane region" description="Helical" evidence="11">
    <location>
        <begin position="147"/>
        <end position="164"/>
    </location>
</feature>
<proteinExistence type="predicted"/>
<dbReference type="GO" id="GO:0022857">
    <property type="term" value="F:transmembrane transporter activity"/>
    <property type="evidence" value="ECO:0007669"/>
    <property type="project" value="InterPro"/>
</dbReference>
<evidence type="ECO:0000256" key="4">
    <source>
        <dbReference type="ARBA" id="ARBA00022475"/>
    </source>
</evidence>
<evidence type="ECO:0000256" key="8">
    <source>
        <dbReference type="ARBA" id="ARBA00023136"/>
    </source>
</evidence>
<evidence type="ECO:0000256" key="3">
    <source>
        <dbReference type="ARBA" id="ARBA00022448"/>
    </source>
</evidence>
<accession>A0A410V3D6</accession>